<comment type="caution">
    <text evidence="1">The sequence shown here is derived from an EMBL/GenBank/DDBJ whole genome shotgun (WGS) entry which is preliminary data.</text>
</comment>
<accession>A0ACC5X7Y4</accession>
<protein>
    <submittedName>
        <fullName evidence="1">Uncharacterized protein</fullName>
    </submittedName>
</protein>
<reference evidence="1 2" key="1">
    <citation type="journal article" date="2022" name="bioRxiv">
        <title>An ancient truncated duplication of the anti-Mullerian hormone receptor type 2 gene is a potential conserved master sex determinant in the Pangasiidae catfish family.</title>
        <authorList>
            <person name="Wen M."/>
            <person name="Pan Q."/>
            <person name="Jouanno E."/>
            <person name="Montfort J."/>
            <person name="Zahm M."/>
            <person name="Cabau C."/>
            <person name="Klopp C."/>
            <person name="Iampietro C."/>
            <person name="Roques C."/>
            <person name="Bouchez O."/>
            <person name="Castinel A."/>
            <person name="Donnadieu C."/>
            <person name="Parrinello H."/>
            <person name="Poncet C."/>
            <person name="Belmonte E."/>
            <person name="Gautier V."/>
            <person name="Avarre J.-C."/>
            <person name="Dugue R."/>
            <person name="Gustiano R."/>
            <person name="Ha T.T.T."/>
            <person name="Campet M."/>
            <person name="Sriphairoj K."/>
            <person name="Ribolli J."/>
            <person name="de Almeida F.L."/>
            <person name="Desvignes T."/>
            <person name="Postlethwait J.H."/>
            <person name="Bucao C.F."/>
            <person name="Robinson-Rechavi M."/>
            <person name="Bobe J."/>
            <person name="Herpin A."/>
            <person name="Guiguen Y."/>
        </authorList>
    </citation>
    <scope>NUCLEOTIDE SEQUENCE [LARGE SCALE GENOMIC DNA]</scope>
    <source>
        <strain evidence="1">YG-Dec2019</strain>
    </source>
</reference>
<proteinExistence type="predicted"/>
<evidence type="ECO:0000313" key="1">
    <source>
        <dbReference type="EMBL" id="MCI4387337.1"/>
    </source>
</evidence>
<keyword evidence="2" id="KW-1185">Reference proteome</keyword>
<dbReference type="EMBL" id="CM040469">
    <property type="protein sequence ID" value="MCI4387337.1"/>
    <property type="molecule type" value="Genomic_DNA"/>
</dbReference>
<sequence>MDDFEYSVQISDLDWDSFFQACEECNMLPPGLAGLDDSGMSDMDDMVNQRTQTATQTASYDPELQIDGPPDCEGSPVELYLSKYGLSSPDQVLSGSEDDFHLEAVNVFFERLKSVSVTEDHTNLGSNMAGHSEESDVKEDTKEIAVSAEISQSYRNQTAQRNDCHTYMHTVSTDDDLDQEVNKSTCPGTELFIREEDWSLDELKEGDEREAKMRTQPDKEKSPCNVLINGKELTDPNQVKEANSQLVTINNSDLLVVQGQASNITPRRRRRKKKRISVELVEMVPGYEAQLPSKVSDSEEDTYGRRGQTDRESRMAEYWGSGTVSEACCAPHDFLAHPIKNSISENFSVFSQSVPVKGDIRKSTLVNPNLQKELSKSAVSKIEMDIMSDSNLTGKPAETGQLAMTADLKSPEPGLSVTETPQSDDSLSAHANGVNAGNRLQLNNHLPSEMLVSIASSDVSKIERKPVNIEDLVKLSVSHHTDDVNSQTHSAALQLAPLIPSHNVVYSETLKSQFEDRVTLSDFQFDGPSAVGQRETSISCATFPELTDKSLFSASYKNTEKKENDLRAKGSLSETSNFKLLTQADHENMAQISHQNGHMRQMIAAQIPKADEIMDAPSVEPKAEVANQKVSKKPGISNTSVNSQSEDWIEEKSPSLRSKNVHESQKCINMKAVEILSPGIKGDRNEELSLKGQIKEYQSLMHTTEPDSQLSDYSKSELTMSNILTSGEEVKGQILYVDTSPCFSSKDHDLSPTIVVQHSPSPPPESTGGAKSLEMVDPDPVSQPTPPIYAISSFWNEMEKLTINDILRLRLVGQAQHPSVLLQPEDSSIADVTDAADSGYFTHSDESKPDHSIRNMSFISDFDGELAQLLSPDAAKLDEGIRESPNPTGILWESDPNLSGTAPGVEDVFNSDTAHSSSLYRNNSNHCFRKMCKNISVQNLQALEGQNLGKILRNASLHSIHSVYSTHSEVEDDYVDPFDRVETSSPVYLSDEEEMDSTGITFSEIIEYLFGADEPEQSASEAHTVAASYLSGTETSVPEMYDHFFSEFEPENLFYPLEDNNSSTNDELVPIFSSSRSATRNVQFPEVYDYFFPDDSPVHSDEDEEPEHTVIRVVTRYDHMPTKNHDSVAASDPYKQFFPEKDNSWNFLWTNPFSFRKVRRTGFTVPPEESSSQALTPVKNTGRSFRGGIQPINILGVDESPFPDPLILSLENRIFRQLAEQQKICNKMQTAVADPRLDAPLLPIKQADMCLVCIAFASWVLKSVNPQGADTWKAVLLANVSALSAIRYLRRFTRDEVAKISPLCQIKPA</sequence>
<name>A0ACC5X7Y4_PANGG</name>
<gene>
    <name evidence="1" type="ORF">PGIGA_G00072950</name>
</gene>
<dbReference type="Proteomes" id="UP000829447">
    <property type="component" value="Linkage Group LG16"/>
</dbReference>
<evidence type="ECO:0000313" key="2">
    <source>
        <dbReference type="Proteomes" id="UP000829447"/>
    </source>
</evidence>
<organism evidence="1 2">
    <name type="scientific">Pangasianodon gigas</name>
    <name type="common">Mekong giant catfish</name>
    <name type="synonym">Pangasius gigas</name>
    <dbReference type="NCBI Taxonomy" id="30993"/>
    <lineage>
        <taxon>Eukaryota</taxon>
        <taxon>Metazoa</taxon>
        <taxon>Chordata</taxon>
        <taxon>Craniata</taxon>
        <taxon>Vertebrata</taxon>
        <taxon>Euteleostomi</taxon>
        <taxon>Actinopterygii</taxon>
        <taxon>Neopterygii</taxon>
        <taxon>Teleostei</taxon>
        <taxon>Ostariophysi</taxon>
        <taxon>Siluriformes</taxon>
        <taxon>Pangasiidae</taxon>
        <taxon>Pangasianodon</taxon>
    </lineage>
</organism>